<dbReference type="AlphaFoldDB" id="A0A5J4RHQ0"/>
<organism evidence="1">
    <name type="scientific">termite gut metagenome</name>
    <dbReference type="NCBI Taxonomy" id="433724"/>
    <lineage>
        <taxon>unclassified sequences</taxon>
        <taxon>metagenomes</taxon>
        <taxon>organismal metagenomes</taxon>
    </lineage>
</organism>
<protein>
    <recommendedName>
        <fullName evidence="2">Fibrobacter succinogenes major paralogous domain-containing protein</fullName>
    </recommendedName>
</protein>
<comment type="caution">
    <text evidence="1">The sequence shown here is derived from an EMBL/GenBank/DDBJ whole genome shotgun (WGS) entry which is preliminary data.</text>
</comment>
<sequence>MLKGKIITYILLVILSFSCSNNDDNHFESYAIDLTIESSYAFKTGDAIGLFVEKRTNRDIQSTVGTGNYKTNVKWVYQEDGSWKPASSDDIIYTSIDGMPLDVYAYYPYTGQSKTDEISITSASCIMTGMALHVDNNDTQAKLVLYDKTALVKVVIPDMDILSSTQVTMIDVLNGGTIYPAELGEENDFKPSTIKSTQQLNLENGSFVAYLPEQVFEKNKHLLDIKDKDGGNIINYTIPEQLQVVRDKENIIITNHTVDNIADLPNTFMLKPGDELFISVQKAYKMWRTNTLLASASPDLTGEISAEIAWQEDSHEVIENIDIIGSRENAVIHVQTKSDKPGNAVIAVKIGEAIRWSWQLWVSNYNPASEENGATYDFNGLTFMDRNLGATSDPKTGGDGTFGLYYQWGRKDPFPTRGKVETISVVAEIETNLANSIMHPGIYITSSSGPNDWYTKTGNLGLDRWNNDQNTKTAFDPSPRGWRVPAAGIDNASPWNGISLPEDENKWGNGWYFEEIPPIGYYPAAGQRTATGSITYAGSAGFYYTAKSNTTMRLDFASINLNFGGGKAAGYSVRCVKEY</sequence>
<reference evidence="1" key="1">
    <citation type="submission" date="2019-03" db="EMBL/GenBank/DDBJ databases">
        <title>Single cell metagenomics reveals metabolic interactions within the superorganism composed of flagellate Streblomastix strix and complex community of Bacteroidetes bacteria on its surface.</title>
        <authorList>
            <person name="Treitli S.C."/>
            <person name="Kolisko M."/>
            <person name="Husnik F."/>
            <person name="Keeling P."/>
            <person name="Hampl V."/>
        </authorList>
    </citation>
    <scope>NUCLEOTIDE SEQUENCE</scope>
    <source>
        <strain evidence="1">STM</strain>
    </source>
</reference>
<dbReference type="Gene3D" id="2.60.40.2620">
    <property type="entry name" value="Fimbrillin-like"/>
    <property type="match status" value="1"/>
</dbReference>
<dbReference type="InterPro" id="IPR025049">
    <property type="entry name" value="Mfa-like_1"/>
</dbReference>
<dbReference type="EMBL" id="SNRY01001164">
    <property type="protein sequence ID" value="KAA6333024.1"/>
    <property type="molecule type" value="Genomic_DNA"/>
</dbReference>
<name>A0A5J4RHQ0_9ZZZZ</name>
<proteinExistence type="predicted"/>
<dbReference type="PROSITE" id="PS51257">
    <property type="entry name" value="PROKAR_LIPOPROTEIN"/>
    <property type="match status" value="1"/>
</dbReference>
<dbReference type="CDD" id="cd13120">
    <property type="entry name" value="BF2867_like_N"/>
    <property type="match status" value="1"/>
</dbReference>
<evidence type="ECO:0000313" key="1">
    <source>
        <dbReference type="EMBL" id="KAA6333024.1"/>
    </source>
</evidence>
<dbReference type="Pfam" id="PF13149">
    <property type="entry name" value="Mfa_like_1"/>
    <property type="match status" value="1"/>
</dbReference>
<dbReference type="InterPro" id="IPR042278">
    <property type="entry name" value="Mfa-like_1_N"/>
</dbReference>
<evidence type="ECO:0008006" key="2">
    <source>
        <dbReference type="Google" id="ProtNLM"/>
    </source>
</evidence>
<gene>
    <name evidence="1" type="ORF">EZS27_018524</name>
</gene>
<accession>A0A5J4RHQ0</accession>